<feature type="compositionally biased region" description="Pro residues" evidence="1">
    <location>
        <begin position="80"/>
        <end position="102"/>
    </location>
</feature>
<dbReference type="GO" id="GO:0003779">
    <property type="term" value="F:actin binding"/>
    <property type="evidence" value="ECO:0007669"/>
    <property type="project" value="InterPro"/>
</dbReference>
<gene>
    <name evidence="3" type="ORF">C7212DRAFT_361194</name>
</gene>
<dbReference type="PRINTS" id="PR01217">
    <property type="entry name" value="PRICHEXTENSN"/>
</dbReference>
<dbReference type="InterPro" id="IPR003124">
    <property type="entry name" value="WH2_dom"/>
</dbReference>
<feature type="region of interest" description="Disordered" evidence="1">
    <location>
        <begin position="1"/>
        <end position="165"/>
    </location>
</feature>
<dbReference type="AlphaFoldDB" id="A0A317T473"/>
<feature type="compositionally biased region" description="Pro residues" evidence="1">
    <location>
        <begin position="36"/>
        <end position="60"/>
    </location>
</feature>
<evidence type="ECO:0000259" key="2">
    <source>
        <dbReference type="PROSITE" id="PS51082"/>
    </source>
</evidence>
<keyword evidence="4" id="KW-1185">Reference proteome</keyword>
<accession>A0A317T473</accession>
<comment type="caution">
    <text evidence="3">The sequence shown here is derived from an EMBL/GenBank/DDBJ whole genome shotgun (WGS) entry which is preliminary data.</text>
</comment>
<evidence type="ECO:0000256" key="1">
    <source>
        <dbReference type="SAM" id="MobiDB-lite"/>
    </source>
</evidence>
<protein>
    <recommendedName>
        <fullName evidence="2">WH2 domain-containing protein</fullName>
    </recommendedName>
</protein>
<dbReference type="PROSITE" id="PS51082">
    <property type="entry name" value="WH2"/>
    <property type="match status" value="1"/>
</dbReference>
<name>A0A317T473_9PEZI</name>
<sequence>MPPPPPLPPAPAPPLPGLPGAPPPPPSPSVSGFNGAPPPPPPPMPGFGASAPPPPPPPLPNFGTSASPPPPLPGFSGSAPPAPPPLPGFGGGAPPPPPPPLPGKSDGSPGGVAPLLPAVGGGRGDLLASIRGAGGINALKKTPKGPATGSTPLPAPAAKPKAVNPMEALQAELNKRKGRVSNQSVAMDEYCKGDVFRYFPSARFPFPPFLVQCRVAKM</sequence>
<dbReference type="OrthoDB" id="8963340at2759"/>
<evidence type="ECO:0000313" key="4">
    <source>
        <dbReference type="Proteomes" id="UP000246991"/>
    </source>
</evidence>
<dbReference type="Proteomes" id="UP000246991">
    <property type="component" value="Unassembled WGS sequence"/>
</dbReference>
<evidence type="ECO:0000313" key="3">
    <source>
        <dbReference type="EMBL" id="PWW80231.1"/>
    </source>
</evidence>
<dbReference type="STRING" id="42249.A0A317T473"/>
<reference evidence="3 4" key="1">
    <citation type="submission" date="2018-03" db="EMBL/GenBank/DDBJ databases">
        <title>Genomes of Pezizomycetes fungi and the evolution of truffles.</title>
        <authorList>
            <person name="Murat C."/>
            <person name="Payen T."/>
            <person name="Noel B."/>
            <person name="Kuo A."/>
            <person name="Martin F.M."/>
        </authorList>
    </citation>
    <scope>NUCLEOTIDE SEQUENCE [LARGE SCALE GENOMIC DNA]</scope>
    <source>
        <strain evidence="3">091103-1</strain>
    </source>
</reference>
<proteinExistence type="predicted"/>
<dbReference type="Pfam" id="PF02205">
    <property type="entry name" value="WH2"/>
    <property type="match status" value="1"/>
</dbReference>
<organism evidence="3 4">
    <name type="scientific">Tuber magnatum</name>
    <name type="common">white Piedmont truffle</name>
    <dbReference type="NCBI Taxonomy" id="42249"/>
    <lineage>
        <taxon>Eukaryota</taxon>
        <taxon>Fungi</taxon>
        <taxon>Dikarya</taxon>
        <taxon>Ascomycota</taxon>
        <taxon>Pezizomycotina</taxon>
        <taxon>Pezizomycetes</taxon>
        <taxon>Pezizales</taxon>
        <taxon>Tuberaceae</taxon>
        <taxon>Tuber</taxon>
    </lineage>
</organism>
<feature type="domain" description="WH2" evidence="2">
    <location>
        <begin position="122"/>
        <end position="142"/>
    </location>
</feature>
<feature type="compositionally biased region" description="Pro residues" evidence="1">
    <location>
        <begin position="1"/>
        <end position="28"/>
    </location>
</feature>
<dbReference type="EMBL" id="PYWC01000004">
    <property type="protein sequence ID" value="PWW80231.1"/>
    <property type="molecule type" value="Genomic_DNA"/>
</dbReference>